<dbReference type="EMBL" id="ML211464">
    <property type="protein sequence ID" value="TFK82634.1"/>
    <property type="molecule type" value="Genomic_DNA"/>
</dbReference>
<proteinExistence type="predicted"/>
<evidence type="ECO:0000313" key="2">
    <source>
        <dbReference type="Proteomes" id="UP000308197"/>
    </source>
</evidence>
<organism evidence="1 2">
    <name type="scientific">Polyporus arcularius HHB13444</name>
    <dbReference type="NCBI Taxonomy" id="1314778"/>
    <lineage>
        <taxon>Eukaryota</taxon>
        <taxon>Fungi</taxon>
        <taxon>Dikarya</taxon>
        <taxon>Basidiomycota</taxon>
        <taxon>Agaricomycotina</taxon>
        <taxon>Agaricomycetes</taxon>
        <taxon>Polyporales</taxon>
        <taxon>Polyporaceae</taxon>
        <taxon>Polyporus</taxon>
    </lineage>
</organism>
<dbReference type="Proteomes" id="UP000308197">
    <property type="component" value="Unassembled WGS sequence"/>
</dbReference>
<sequence length="143" mass="16097">MADAISPEGVGNRVVYHLWASTLASPSRDSHAHEPQVPDDVHRRGWLLLNCAHQLALYRKPSIGSTDPSGSLQTCGFLTGRYYAPWSACSRLYRRDNSRLQPTRSTRSPHMTRISSLRSRTCTLYTRPSTQSCIIPVFQRIAL</sequence>
<protein>
    <submittedName>
        <fullName evidence="1">Uncharacterized protein</fullName>
    </submittedName>
</protein>
<name>A0A5C3NZ49_9APHY</name>
<reference evidence="1 2" key="1">
    <citation type="journal article" date="2019" name="Nat. Ecol. Evol.">
        <title>Megaphylogeny resolves global patterns of mushroom evolution.</title>
        <authorList>
            <person name="Varga T."/>
            <person name="Krizsan K."/>
            <person name="Foldi C."/>
            <person name="Dima B."/>
            <person name="Sanchez-Garcia M."/>
            <person name="Sanchez-Ramirez S."/>
            <person name="Szollosi G.J."/>
            <person name="Szarkandi J.G."/>
            <person name="Papp V."/>
            <person name="Albert L."/>
            <person name="Andreopoulos W."/>
            <person name="Angelini C."/>
            <person name="Antonin V."/>
            <person name="Barry K.W."/>
            <person name="Bougher N.L."/>
            <person name="Buchanan P."/>
            <person name="Buyck B."/>
            <person name="Bense V."/>
            <person name="Catcheside P."/>
            <person name="Chovatia M."/>
            <person name="Cooper J."/>
            <person name="Damon W."/>
            <person name="Desjardin D."/>
            <person name="Finy P."/>
            <person name="Geml J."/>
            <person name="Haridas S."/>
            <person name="Hughes K."/>
            <person name="Justo A."/>
            <person name="Karasinski D."/>
            <person name="Kautmanova I."/>
            <person name="Kiss B."/>
            <person name="Kocsube S."/>
            <person name="Kotiranta H."/>
            <person name="LaButti K.M."/>
            <person name="Lechner B.E."/>
            <person name="Liimatainen K."/>
            <person name="Lipzen A."/>
            <person name="Lukacs Z."/>
            <person name="Mihaltcheva S."/>
            <person name="Morgado L.N."/>
            <person name="Niskanen T."/>
            <person name="Noordeloos M.E."/>
            <person name="Ohm R.A."/>
            <person name="Ortiz-Santana B."/>
            <person name="Ovrebo C."/>
            <person name="Racz N."/>
            <person name="Riley R."/>
            <person name="Savchenko A."/>
            <person name="Shiryaev A."/>
            <person name="Soop K."/>
            <person name="Spirin V."/>
            <person name="Szebenyi C."/>
            <person name="Tomsovsky M."/>
            <person name="Tulloss R.E."/>
            <person name="Uehling J."/>
            <person name="Grigoriev I.V."/>
            <person name="Vagvolgyi C."/>
            <person name="Papp T."/>
            <person name="Martin F.M."/>
            <person name="Miettinen O."/>
            <person name="Hibbett D.S."/>
            <person name="Nagy L.G."/>
        </authorList>
    </citation>
    <scope>NUCLEOTIDE SEQUENCE [LARGE SCALE GENOMIC DNA]</scope>
    <source>
        <strain evidence="1 2">HHB13444</strain>
    </source>
</reference>
<dbReference type="AlphaFoldDB" id="A0A5C3NZ49"/>
<accession>A0A5C3NZ49</accession>
<keyword evidence="2" id="KW-1185">Reference proteome</keyword>
<dbReference type="InParanoid" id="A0A5C3NZ49"/>
<evidence type="ECO:0000313" key="1">
    <source>
        <dbReference type="EMBL" id="TFK82634.1"/>
    </source>
</evidence>
<gene>
    <name evidence="1" type="ORF">K466DRAFT_294844</name>
</gene>